<dbReference type="SMART" id="SM00822">
    <property type="entry name" value="PKS_KR"/>
    <property type="match status" value="1"/>
</dbReference>
<dbReference type="Pfam" id="PF08659">
    <property type="entry name" value="KR"/>
    <property type="match status" value="1"/>
</dbReference>
<feature type="compositionally biased region" description="Polar residues" evidence="3">
    <location>
        <begin position="409"/>
        <end position="425"/>
    </location>
</feature>
<dbReference type="AlphaFoldDB" id="A0A1Z1WNR6"/>
<keyword evidence="6" id="KW-1185">Reference proteome</keyword>
<dbReference type="Pfam" id="PF22953">
    <property type="entry name" value="SpnB_Rossmann"/>
    <property type="match status" value="1"/>
</dbReference>
<evidence type="ECO:0000313" key="5">
    <source>
        <dbReference type="EMBL" id="ARX88030.1"/>
    </source>
</evidence>
<dbReference type="Gene3D" id="3.40.50.720">
    <property type="entry name" value="NAD(P)-binding Rossmann-like Domain"/>
    <property type="match status" value="1"/>
</dbReference>
<dbReference type="PANTHER" id="PTHR43775">
    <property type="entry name" value="FATTY ACID SYNTHASE"/>
    <property type="match status" value="1"/>
</dbReference>
<accession>A0A1Z1WNR6</accession>
<dbReference type="InterPro" id="IPR050091">
    <property type="entry name" value="PKS_NRPS_Biosynth_Enz"/>
</dbReference>
<evidence type="ECO:0000259" key="4">
    <source>
        <dbReference type="SMART" id="SM00822"/>
    </source>
</evidence>
<sequence length="433" mass="44464">MLAALPAPAPDDTCDLPRATRDAVVGALESVRRWLADDRASSARLVVLTRGAVAVRDDETADPVLAAVWGLLRSARAEHPDRLVLVDWDGQELSADALSAVVGGDEPEVALRGGEVFVPRLQRVRVPDRGPAVAFRPDGTVLVTGASGVLGGVVARHLVEAHGVRHLLLVSRRGADAPGAAELAQDLADLGASARWAACDAADREALAKVLAEVPGEHALCGVVHAGGVLDDGVVASLTADRIDTVFRPKVDAVVTLHELTRDADLSAFVVFSSAAGTFGTAGQGGYAAANAFLDAFARVRRALGLPALSLAWGLWAETSAMTGGMSDADRDRLRRAGVTGLSAAEGTALLDAGLAADLPVVVPARLDLAAVRAGAATAGVPALLRTLVRAPARRAAASADGDSALARNSPTSPRRTVRHGSSTWCGPRPPPS</sequence>
<dbReference type="KEGG" id="salf:SMD44_07516"/>
<evidence type="ECO:0000256" key="3">
    <source>
        <dbReference type="SAM" id="MobiDB-lite"/>
    </source>
</evidence>
<dbReference type="InterPro" id="IPR055123">
    <property type="entry name" value="SpnB-like_Rossmann"/>
</dbReference>
<dbReference type="SUPFAM" id="SSF51735">
    <property type="entry name" value="NAD(P)-binding Rossmann-fold domains"/>
    <property type="match status" value="2"/>
</dbReference>
<dbReference type="CDD" id="cd08956">
    <property type="entry name" value="KR_3_FAS_SDR_x"/>
    <property type="match status" value="1"/>
</dbReference>
<dbReference type="EMBL" id="CP021748">
    <property type="protein sequence ID" value="ARX88030.1"/>
    <property type="molecule type" value="Genomic_DNA"/>
</dbReference>
<evidence type="ECO:0000313" key="6">
    <source>
        <dbReference type="Proteomes" id="UP000195880"/>
    </source>
</evidence>
<dbReference type="GO" id="GO:0004312">
    <property type="term" value="F:fatty acid synthase activity"/>
    <property type="evidence" value="ECO:0007669"/>
    <property type="project" value="TreeGrafter"/>
</dbReference>
<gene>
    <name evidence="5" type="ORF">SMD44_07516</name>
</gene>
<organism evidence="5 6">
    <name type="scientific">Streptomyces alboflavus</name>
    <dbReference type="NCBI Taxonomy" id="67267"/>
    <lineage>
        <taxon>Bacteria</taxon>
        <taxon>Bacillati</taxon>
        <taxon>Actinomycetota</taxon>
        <taxon>Actinomycetes</taxon>
        <taxon>Kitasatosporales</taxon>
        <taxon>Streptomycetaceae</taxon>
        <taxon>Streptomyces</taxon>
    </lineage>
</organism>
<dbReference type="InterPro" id="IPR013968">
    <property type="entry name" value="PKS_KR"/>
</dbReference>
<reference evidence="5 6" key="1">
    <citation type="submission" date="2017-05" db="EMBL/GenBank/DDBJ databases">
        <title>Streptomyces alboflavus Genome sequencing and assembly.</title>
        <authorList>
            <person name="Wang Y."/>
            <person name="Du B."/>
            <person name="Ding Y."/>
            <person name="Liu H."/>
            <person name="Hou Q."/>
            <person name="Liu K."/>
            <person name="Wang C."/>
            <person name="Yao L."/>
        </authorList>
    </citation>
    <scope>NUCLEOTIDE SEQUENCE [LARGE SCALE GENOMIC DNA]</scope>
    <source>
        <strain evidence="5 6">MDJK44</strain>
    </source>
</reference>
<feature type="region of interest" description="Disordered" evidence="3">
    <location>
        <begin position="397"/>
        <end position="433"/>
    </location>
</feature>
<evidence type="ECO:0000256" key="2">
    <source>
        <dbReference type="ARBA" id="ARBA00023268"/>
    </source>
</evidence>
<dbReference type="PANTHER" id="PTHR43775:SF51">
    <property type="entry name" value="INACTIVE PHENOLPHTHIOCEROL SYNTHESIS POLYKETIDE SYNTHASE TYPE I PKS1-RELATED"/>
    <property type="match status" value="1"/>
</dbReference>
<dbReference type="InterPro" id="IPR036291">
    <property type="entry name" value="NAD(P)-bd_dom_sf"/>
</dbReference>
<evidence type="ECO:0000256" key="1">
    <source>
        <dbReference type="ARBA" id="ARBA00022679"/>
    </source>
</evidence>
<keyword evidence="1" id="KW-0808">Transferase</keyword>
<feature type="domain" description="Ketoreductase" evidence="4">
    <location>
        <begin position="139"/>
        <end position="319"/>
    </location>
</feature>
<protein>
    <recommendedName>
        <fullName evidence="4">Ketoreductase domain-containing protein</fullName>
    </recommendedName>
</protein>
<name>A0A1Z1WNR6_9ACTN</name>
<dbReference type="GO" id="GO:0006633">
    <property type="term" value="P:fatty acid biosynthetic process"/>
    <property type="evidence" value="ECO:0007669"/>
    <property type="project" value="TreeGrafter"/>
</dbReference>
<keyword evidence="2" id="KW-0511">Multifunctional enzyme</keyword>
<dbReference type="Proteomes" id="UP000195880">
    <property type="component" value="Chromosome"/>
</dbReference>
<dbReference type="InterPro" id="IPR057326">
    <property type="entry name" value="KR_dom"/>
</dbReference>
<proteinExistence type="predicted"/>
<feature type="compositionally biased region" description="Low complexity" evidence="3">
    <location>
        <begin position="397"/>
        <end position="408"/>
    </location>
</feature>